<dbReference type="PANTHER" id="PTHR43434:SF1">
    <property type="entry name" value="PHOSPHOGLYCOLATE PHOSPHATASE"/>
    <property type="match status" value="1"/>
</dbReference>
<dbReference type="InterPro" id="IPR050155">
    <property type="entry name" value="HAD-like_hydrolase_sf"/>
</dbReference>
<reference evidence="1" key="2">
    <citation type="submission" date="2021-04" db="EMBL/GenBank/DDBJ databases">
        <authorList>
            <person name="Gilroy R."/>
        </authorList>
    </citation>
    <scope>NUCLEOTIDE SEQUENCE</scope>
    <source>
        <strain evidence="1">CHK187-11901</strain>
    </source>
</reference>
<dbReference type="Gene3D" id="1.10.150.240">
    <property type="entry name" value="Putative phosphatase, domain 2"/>
    <property type="match status" value="1"/>
</dbReference>
<sequence length="210" mass="23653">METKDTCIIFDMDGTLWDASANIAAAYNEYLQEKKGWNDYCSEHDLRAVAGMEIAEIARALFPQLSEQEQMDLTMGCMAHENDYLSVHGGVLYPDVEQVLKKLSARHTLMIVTNAADGYVDAMFSAHHLRQYFTDFETHGRTGLSKGENIALIMSRNDIADAWYVGDTLKDQQACEAAGVPFIYAAYGFGEASRWQARIEQFHDLLTLFD</sequence>
<dbReference type="Gene3D" id="3.40.50.1000">
    <property type="entry name" value="HAD superfamily/HAD-like"/>
    <property type="match status" value="1"/>
</dbReference>
<accession>A0A9D2NR98</accession>
<dbReference type="SUPFAM" id="SSF56784">
    <property type="entry name" value="HAD-like"/>
    <property type="match status" value="1"/>
</dbReference>
<dbReference type="InterPro" id="IPR036412">
    <property type="entry name" value="HAD-like_sf"/>
</dbReference>
<dbReference type="SFLD" id="SFLDG01129">
    <property type="entry name" value="C1.5:_HAD__Beta-PGM__Phosphata"/>
    <property type="match status" value="1"/>
</dbReference>
<comment type="caution">
    <text evidence="1">The sequence shown here is derived from an EMBL/GenBank/DDBJ whole genome shotgun (WGS) entry which is preliminary data.</text>
</comment>
<gene>
    <name evidence="1" type="ORF">H9702_05395</name>
</gene>
<dbReference type="EMBL" id="DWWM01000032">
    <property type="protein sequence ID" value="HJC36547.1"/>
    <property type="molecule type" value="Genomic_DNA"/>
</dbReference>
<protein>
    <submittedName>
        <fullName evidence="1">HAD family hydrolase</fullName>
    </submittedName>
</protein>
<dbReference type="GO" id="GO:0006281">
    <property type="term" value="P:DNA repair"/>
    <property type="evidence" value="ECO:0007669"/>
    <property type="project" value="TreeGrafter"/>
</dbReference>
<dbReference type="PANTHER" id="PTHR43434">
    <property type="entry name" value="PHOSPHOGLYCOLATE PHOSPHATASE"/>
    <property type="match status" value="1"/>
</dbReference>
<dbReference type="InterPro" id="IPR023198">
    <property type="entry name" value="PGP-like_dom2"/>
</dbReference>
<dbReference type="Pfam" id="PF13419">
    <property type="entry name" value="HAD_2"/>
    <property type="match status" value="1"/>
</dbReference>
<dbReference type="InterPro" id="IPR041492">
    <property type="entry name" value="HAD_2"/>
</dbReference>
<keyword evidence="1" id="KW-0378">Hydrolase</keyword>
<dbReference type="InterPro" id="IPR023214">
    <property type="entry name" value="HAD_sf"/>
</dbReference>
<reference evidence="1" key="1">
    <citation type="journal article" date="2021" name="PeerJ">
        <title>Extensive microbial diversity within the chicken gut microbiome revealed by metagenomics and culture.</title>
        <authorList>
            <person name="Gilroy R."/>
            <person name="Ravi A."/>
            <person name="Getino M."/>
            <person name="Pursley I."/>
            <person name="Horton D.L."/>
            <person name="Alikhan N.F."/>
            <person name="Baker D."/>
            <person name="Gharbi K."/>
            <person name="Hall N."/>
            <person name="Watson M."/>
            <person name="Adriaenssens E.M."/>
            <person name="Foster-Nyarko E."/>
            <person name="Jarju S."/>
            <person name="Secka A."/>
            <person name="Antonio M."/>
            <person name="Oren A."/>
            <person name="Chaudhuri R.R."/>
            <person name="La Ragione R."/>
            <person name="Hildebrand F."/>
            <person name="Pallen M.J."/>
        </authorList>
    </citation>
    <scope>NUCLEOTIDE SEQUENCE</scope>
    <source>
        <strain evidence="1">CHK187-11901</strain>
    </source>
</reference>
<proteinExistence type="predicted"/>
<dbReference type="SFLD" id="SFLDS00003">
    <property type="entry name" value="Haloacid_Dehalogenase"/>
    <property type="match status" value="1"/>
</dbReference>
<name>A0A9D2NR98_9FIRM</name>
<dbReference type="AlphaFoldDB" id="A0A9D2NR98"/>
<organism evidence="1 2">
    <name type="scientific">Candidatus Merdibacter merdavium</name>
    <dbReference type="NCBI Taxonomy" id="2838692"/>
    <lineage>
        <taxon>Bacteria</taxon>
        <taxon>Bacillati</taxon>
        <taxon>Bacillota</taxon>
        <taxon>Erysipelotrichia</taxon>
        <taxon>Erysipelotrichales</taxon>
        <taxon>Erysipelotrichaceae</taxon>
        <taxon>Merdibacter</taxon>
    </lineage>
</organism>
<evidence type="ECO:0000313" key="2">
    <source>
        <dbReference type="Proteomes" id="UP000823896"/>
    </source>
</evidence>
<dbReference type="GO" id="GO:0008967">
    <property type="term" value="F:phosphoglycolate phosphatase activity"/>
    <property type="evidence" value="ECO:0007669"/>
    <property type="project" value="TreeGrafter"/>
</dbReference>
<dbReference type="Proteomes" id="UP000823896">
    <property type="component" value="Unassembled WGS sequence"/>
</dbReference>
<evidence type="ECO:0000313" key="1">
    <source>
        <dbReference type="EMBL" id="HJC36547.1"/>
    </source>
</evidence>